<evidence type="ECO:0000313" key="1">
    <source>
        <dbReference type="EMBL" id="KAK8958344.1"/>
    </source>
</evidence>
<keyword evidence="2" id="KW-1185">Reference proteome</keyword>
<organism evidence="1 2">
    <name type="scientific">Platanthera guangdongensis</name>
    <dbReference type="NCBI Taxonomy" id="2320717"/>
    <lineage>
        <taxon>Eukaryota</taxon>
        <taxon>Viridiplantae</taxon>
        <taxon>Streptophyta</taxon>
        <taxon>Embryophyta</taxon>
        <taxon>Tracheophyta</taxon>
        <taxon>Spermatophyta</taxon>
        <taxon>Magnoliopsida</taxon>
        <taxon>Liliopsida</taxon>
        <taxon>Asparagales</taxon>
        <taxon>Orchidaceae</taxon>
        <taxon>Orchidoideae</taxon>
        <taxon>Orchideae</taxon>
        <taxon>Orchidinae</taxon>
        <taxon>Platanthera</taxon>
    </lineage>
</organism>
<evidence type="ECO:0000313" key="2">
    <source>
        <dbReference type="Proteomes" id="UP001412067"/>
    </source>
</evidence>
<dbReference type="PANTHER" id="PTHR37235">
    <property type="entry name" value="ZINC METALLOPROTEINASE AUREOLYSIN"/>
    <property type="match status" value="1"/>
</dbReference>
<reference evidence="1 2" key="1">
    <citation type="journal article" date="2022" name="Nat. Plants">
        <title>Genomes of leafy and leafless Platanthera orchids illuminate the evolution of mycoheterotrophy.</title>
        <authorList>
            <person name="Li M.H."/>
            <person name="Liu K.W."/>
            <person name="Li Z."/>
            <person name="Lu H.C."/>
            <person name="Ye Q.L."/>
            <person name="Zhang D."/>
            <person name="Wang J.Y."/>
            <person name="Li Y.F."/>
            <person name="Zhong Z.M."/>
            <person name="Liu X."/>
            <person name="Yu X."/>
            <person name="Liu D.K."/>
            <person name="Tu X.D."/>
            <person name="Liu B."/>
            <person name="Hao Y."/>
            <person name="Liao X.Y."/>
            <person name="Jiang Y.T."/>
            <person name="Sun W.H."/>
            <person name="Chen J."/>
            <person name="Chen Y.Q."/>
            <person name="Ai Y."/>
            <person name="Zhai J.W."/>
            <person name="Wu S.S."/>
            <person name="Zhou Z."/>
            <person name="Hsiao Y.Y."/>
            <person name="Wu W.L."/>
            <person name="Chen Y.Y."/>
            <person name="Lin Y.F."/>
            <person name="Hsu J.L."/>
            <person name="Li C.Y."/>
            <person name="Wang Z.W."/>
            <person name="Zhao X."/>
            <person name="Zhong W.Y."/>
            <person name="Ma X.K."/>
            <person name="Ma L."/>
            <person name="Huang J."/>
            <person name="Chen G.Z."/>
            <person name="Huang M.Z."/>
            <person name="Huang L."/>
            <person name="Peng D.H."/>
            <person name="Luo Y.B."/>
            <person name="Zou S.Q."/>
            <person name="Chen S.P."/>
            <person name="Lan S."/>
            <person name="Tsai W.C."/>
            <person name="Van de Peer Y."/>
            <person name="Liu Z.J."/>
        </authorList>
    </citation>
    <scope>NUCLEOTIDE SEQUENCE [LARGE SCALE GENOMIC DNA]</scope>
    <source>
        <strain evidence="1">Lor288</strain>
    </source>
</reference>
<gene>
    <name evidence="1" type="ORF">KSP40_PGU012654</name>
</gene>
<protein>
    <submittedName>
        <fullName evidence="1">Uncharacterized protein</fullName>
    </submittedName>
</protein>
<dbReference type="Proteomes" id="UP001412067">
    <property type="component" value="Unassembled WGS sequence"/>
</dbReference>
<sequence length="56" mass="6329">MRQTERDVETVADVLRPGPLGIVEHRFTAEEVRRAKATVDQAINNWKSNASLNPKL</sequence>
<dbReference type="PANTHER" id="PTHR37235:SF2">
    <property type="entry name" value="OS05G0371500 PROTEIN"/>
    <property type="match status" value="1"/>
</dbReference>
<accession>A0ABR2M3U8</accession>
<name>A0ABR2M3U8_9ASPA</name>
<proteinExistence type="predicted"/>
<comment type="caution">
    <text evidence="1">The sequence shown here is derived from an EMBL/GenBank/DDBJ whole genome shotgun (WGS) entry which is preliminary data.</text>
</comment>
<dbReference type="EMBL" id="JBBWWR010000012">
    <property type="protein sequence ID" value="KAK8958344.1"/>
    <property type="molecule type" value="Genomic_DNA"/>
</dbReference>